<evidence type="ECO:0000259" key="5">
    <source>
        <dbReference type="Pfam" id="PF02897"/>
    </source>
</evidence>
<dbReference type="SUPFAM" id="SSF50993">
    <property type="entry name" value="Peptidase/esterase 'gauge' domain"/>
    <property type="match status" value="1"/>
</dbReference>
<gene>
    <name evidence="6" type="ORF">AZI86_04190</name>
</gene>
<evidence type="ECO:0000313" key="6">
    <source>
        <dbReference type="EMBL" id="KYG66266.1"/>
    </source>
</evidence>
<dbReference type="Pfam" id="PF02897">
    <property type="entry name" value="Peptidase_S9_N"/>
    <property type="match status" value="1"/>
</dbReference>
<keyword evidence="3" id="KW-0720">Serine protease</keyword>
<dbReference type="InterPro" id="IPR023302">
    <property type="entry name" value="Pept_S9A_N"/>
</dbReference>
<evidence type="ECO:0000256" key="2">
    <source>
        <dbReference type="ARBA" id="ARBA00022801"/>
    </source>
</evidence>
<dbReference type="AlphaFoldDB" id="A0A150WPH8"/>
<evidence type="ECO:0000259" key="4">
    <source>
        <dbReference type="Pfam" id="PF00326"/>
    </source>
</evidence>
<organism evidence="6 7">
    <name type="scientific">Bdellovibrio bacteriovorus</name>
    <dbReference type="NCBI Taxonomy" id="959"/>
    <lineage>
        <taxon>Bacteria</taxon>
        <taxon>Pseudomonadati</taxon>
        <taxon>Bdellovibrionota</taxon>
        <taxon>Bdellovibrionia</taxon>
        <taxon>Bdellovibrionales</taxon>
        <taxon>Pseudobdellovibrionaceae</taxon>
        <taxon>Bdellovibrio</taxon>
    </lineage>
</organism>
<dbReference type="OrthoDB" id="9801421at2"/>
<evidence type="ECO:0000256" key="3">
    <source>
        <dbReference type="ARBA" id="ARBA00022825"/>
    </source>
</evidence>
<keyword evidence="2" id="KW-0378">Hydrolase</keyword>
<dbReference type="InterPro" id="IPR051167">
    <property type="entry name" value="Prolyl_oligopep/macrocyclase"/>
</dbReference>
<dbReference type="PRINTS" id="PR00862">
    <property type="entry name" value="PROLIGOPTASE"/>
</dbReference>
<reference evidence="6 7" key="1">
    <citation type="submission" date="2016-03" db="EMBL/GenBank/DDBJ databases">
        <authorList>
            <person name="Ploux O."/>
        </authorList>
    </citation>
    <scope>NUCLEOTIDE SEQUENCE [LARGE SCALE GENOMIC DNA]</scope>
    <source>
        <strain evidence="6 7">R0</strain>
    </source>
</reference>
<dbReference type="InterPro" id="IPR002470">
    <property type="entry name" value="Peptidase_S9A"/>
</dbReference>
<evidence type="ECO:0000313" key="7">
    <source>
        <dbReference type="Proteomes" id="UP000075320"/>
    </source>
</evidence>
<dbReference type="EMBL" id="LUKE01000001">
    <property type="protein sequence ID" value="KYG66266.1"/>
    <property type="molecule type" value="Genomic_DNA"/>
</dbReference>
<sequence length="706" mass="80424">MILKYVPILLSLSLIACQSKNMSTSSQNLEQDQYLWLEEVEGPKALAFARAENEKTLAHFKKDPNFKSIETEVRKIILAKDRQPALRLVNGELYNFWQDEKHVRGLWRKTTIEKFKSGKPEWDVILDIDKLAKDENENWVWAGGSHLTPSYDRVLIYLSRGGKDAAVIREFDLKTRTFVKDGFNVPESKGMASWIDKDYVYLASDFGPGSMTDSGYPRIVKMWKRGTPISAAKEVMRAEKTDMRAYGVVDWDEGKPYHFLGKSISFYEWQPHYLDASGTLIPSPFPRSARMHTLFKGFTFFELKEDLGKFKSGSVLAIPLDSWKDGAKALDKAQLVFAPTDKRFVEWVSRTKNHLLISVIDNIVAKVLKADVDTNGQWKLSEVIVGSAGMTAISSVEDESDKYLVSYVDFLTPASVYLLDAADKKNHMQLLTESKRRFDSKDMTVERFETKSADGTMIPYFMVSKKNLKKDGKNPTLLYGYGGFEHAMQPSYRATLGKVWLERGGVYILSNLRGGGEFGPHWHRSVLKENRYKVYEDFIAIAEDLIKRGITSPQHLGIHGGSNGGLLVGATAMLRPDLFNAVLCEVPLLDMVRYHKLLAGASWMDEYGNPEDPKMLPAILKYSPYQRVKADVKYPEIFFLTSTKDDRVHPGHARKMFAKMKDQGHPVFYYENMEGGHGRNANLEQSILWETLQMTYLWEKIGPVKR</sequence>
<dbReference type="Gene3D" id="3.40.50.1820">
    <property type="entry name" value="alpha/beta hydrolase"/>
    <property type="match status" value="1"/>
</dbReference>
<dbReference type="Gene3D" id="2.130.10.120">
    <property type="entry name" value="Prolyl oligopeptidase, N-terminal domain"/>
    <property type="match status" value="1"/>
</dbReference>
<evidence type="ECO:0000256" key="1">
    <source>
        <dbReference type="ARBA" id="ARBA00022670"/>
    </source>
</evidence>
<dbReference type="InterPro" id="IPR029058">
    <property type="entry name" value="AB_hydrolase_fold"/>
</dbReference>
<protein>
    <submittedName>
        <fullName evidence="6">Prolyl oligopeptidase</fullName>
    </submittedName>
</protein>
<dbReference type="PANTHER" id="PTHR42881">
    <property type="entry name" value="PROLYL ENDOPEPTIDASE"/>
    <property type="match status" value="1"/>
</dbReference>
<dbReference type="GO" id="GO:0005829">
    <property type="term" value="C:cytosol"/>
    <property type="evidence" value="ECO:0007669"/>
    <property type="project" value="TreeGrafter"/>
</dbReference>
<feature type="domain" description="Peptidase S9A N-terminal" evidence="5">
    <location>
        <begin position="30"/>
        <end position="426"/>
    </location>
</feature>
<name>A0A150WPH8_BDEBC</name>
<dbReference type="InterPro" id="IPR001375">
    <property type="entry name" value="Peptidase_S9_cat"/>
</dbReference>
<dbReference type="Pfam" id="PF00326">
    <property type="entry name" value="Peptidase_S9"/>
    <property type="match status" value="1"/>
</dbReference>
<dbReference type="GO" id="GO:0006508">
    <property type="term" value="P:proteolysis"/>
    <property type="evidence" value="ECO:0007669"/>
    <property type="project" value="UniProtKB-KW"/>
</dbReference>
<keyword evidence="7" id="KW-1185">Reference proteome</keyword>
<comment type="caution">
    <text evidence="6">The sequence shown here is derived from an EMBL/GenBank/DDBJ whole genome shotgun (WGS) entry which is preliminary data.</text>
</comment>
<keyword evidence="1" id="KW-0645">Protease</keyword>
<dbReference type="PROSITE" id="PS51257">
    <property type="entry name" value="PROKAR_LIPOPROTEIN"/>
    <property type="match status" value="1"/>
</dbReference>
<dbReference type="SUPFAM" id="SSF53474">
    <property type="entry name" value="alpha/beta-Hydrolases"/>
    <property type="match status" value="1"/>
</dbReference>
<proteinExistence type="predicted"/>
<dbReference type="GO" id="GO:0004252">
    <property type="term" value="F:serine-type endopeptidase activity"/>
    <property type="evidence" value="ECO:0007669"/>
    <property type="project" value="InterPro"/>
</dbReference>
<dbReference type="PANTHER" id="PTHR42881:SF13">
    <property type="entry name" value="PROLYL ENDOPEPTIDASE"/>
    <property type="match status" value="1"/>
</dbReference>
<accession>A0A150WPH8</accession>
<feature type="domain" description="Peptidase S9 prolyl oligopeptidase catalytic" evidence="4">
    <location>
        <begin position="499"/>
        <end position="700"/>
    </location>
</feature>
<dbReference type="Proteomes" id="UP000075320">
    <property type="component" value="Unassembled WGS sequence"/>
</dbReference>
<dbReference type="GO" id="GO:0070012">
    <property type="term" value="F:oligopeptidase activity"/>
    <property type="evidence" value="ECO:0007669"/>
    <property type="project" value="TreeGrafter"/>
</dbReference>